<dbReference type="Gene3D" id="3.20.70.20">
    <property type="match status" value="1"/>
</dbReference>
<dbReference type="InterPro" id="IPR000788">
    <property type="entry name" value="RNR_lg_C"/>
</dbReference>
<evidence type="ECO:0000256" key="12">
    <source>
        <dbReference type="ARBA" id="ARBA00047754"/>
    </source>
</evidence>
<comment type="function">
    <text evidence="11 13">Catalyzes the reduction of ribonucleotides to deoxyribonucleotides. May function to provide a pool of deoxyribonucleotide precursors for DNA repair during oxygen limitation and/or for immediate growth after restoration of oxygen.</text>
</comment>
<evidence type="ECO:0000256" key="11">
    <source>
        <dbReference type="ARBA" id="ARBA00025437"/>
    </source>
</evidence>
<evidence type="ECO:0000256" key="1">
    <source>
        <dbReference type="ARBA" id="ARBA00001922"/>
    </source>
</evidence>
<protein>
    <recommendedName>
        <fullName evidence="13">Vitamin B12-dependent ribonucleotide reductase</fullName>
        <ecNumber evidence="13">1.17.4.1</ecNumber>
    </recommendedName>
</protein>
<dbReference type="Pfam" id="PF12637">
    <property type="entry name" value="TSCPD"/>
    <property type="match status" value="1"/>
</dbReference>
<dbReference type="GO" id="GO:0031419">
    <property type="term" value="F:cobalamin binding"/>
    <property type="evidence" value="ECO:0007669"/>
    <property type="project" value="UniProtKB-KW"/>
</dbReference>
<evidence type="ECO:0000259" key="15">
    <source>
        <dbReference type="Pfam" id="PF02867"/>
    </source>
</evidence>
<evidence type="ECO:0000256" key="13">
    <source>
        <dbReference type="RuleBase" id="RU364064"/>
    </source>
</evidence>
<dbReference type="InterPro" id="IPR013509">
    <property type="entry name" value="RNR_lsu_N"/>
</dbReference>
<evidence type="ECO:0000256" key="7">
    <source>
        <dbReference type="ARBA" id="ARBA00023002"/>
    </source>
</evidence>
<dbReference type="GO" id="GO:0009263">
    <property type="term" value="P:deoxyribonucleotide biosynthetic process"/>
    <property type="evidence" value="ECO:0007669"/>
    <property type="project" value="UniProtKB-KW"/>
</dbReference>
<dbReference type="GO" id="GO:0004748">
    <property type="term" value="F:ribonucleoside-diphosphate reductase activity, thioredoxin disulfide as acceptor"/>
    <property type="evidence" value="ECO:0007669"/>
    <property type="project" value="UniProtKB-EC"/>
</dbReference>
<evidence type="ECO:0000259" key="14">
    <source>
        <dbReference type="Pfam" id="PF00317"/>
    </source>
</evidence>
<dbReference type="CDD" id="cd02888">
    <property type="entry name" value="RNR_II_dimer"/>
    <property type="match status" value="1"/>
</dbReference>
<evidence type="ECO:0000256" key="4">
    <source>
        <dbReference type="ARBA" id="ARBA00022634"/>
    </source>
</evidence>
<evidence type="ECO:0000256" key="6">
    <source>
        <dbReference type="ARBA" id="ARBA00022840"/>
    </source>
</evidence>
<dbReference type="EMBL" id="DRTT01000143">
    <property type="protein sequence ID" value="HHF98871.1"/>
    <property type="molecule type" value="Genomic_DNA"/>
</dbReference>
<keyword evidence="5 13" id="KW-0547">Nucleotide-binding</keyword>
<feature type="domain" description="TSCPD" evidence="16">
    <location>
        <begin position="583"/>
        <end position="687"/>
    </location>
</feature>
<gene>
    <name evidence="17" type="ORF">ENL39_05225</name>
</gene>
<proteinExistence type="inferred from homology"/>
<keyword evidence="6" id="KW-0067">ATP-binding</keyword>
<comment type="cofactor">
    <cofactor evidence="1 13">
        <name>adenosylcob(III)alamin</name>
        <dbReference type="ChEBI" id="CHEBI:18408"/>
    </cofactor>
</comment>
<keyword evidence="3 13" id="KW-0846">Cobalamin</keyword>
<dbReference type="InterPro" id="IPR024434">
    <property type="entry name" value="TSCPD_dom"/>
</dbReference>
<name>A0A7V5I0I7_UNCAE</name>
<evidence type="ECO:0000256" key="9">
    <source>
        <dbReference type="ARBA" id="ARBA00023157"/>
    </source>
</evidence>
<dbReference type="GO" id="GO:0071897">
    <property type="term" value="P:DNA biosynthetic process"/>
    <property type="evidence" value="ECO:0007669"/>
    <property type="project" value="UniProtKB-KW"/>
</dbReference>
<dbReference type="InterPro" id="IPR013344">
    <property type="entry name" value="RNR_NrdJ/NrdZ"/>
</dbReference>
<evidence type="ECO:0000313" key="17">
    <source>
        <dbReference type="EMBL" id="HHF98871.1"/>
    </source>
</evidence>
<dbReference type="PRINTS" id="PR01183">
    <property type="entry name" value="RIBORDTASEM1"/>
</dbReference>
<dbReference type="Pfam" id="PF02867">
    <property type="entry name" value="Ribonuc_red_lgC"/>
    <property type="match status" value="2"/>
</dbReference>
<dbReference type="EC" id="1.17.4.1" evidence="13"/>
<comment type="caution">
    <text evidence="17">The sequence shown here is derived from an EMBL/GenBank/DDBJ whole genome shotgun (WGS) entry which is preliminary data.</text>
</comment>
<comment type="similarity">
    <text evidence="2 13">Belongs to the ribonucleoside diphosphate reductase class-2 family.</text>
</comment>
<reference evidence="17" key="1">
    <citation type="journal article" date="2020" name="mSystems">
        <title>Genome- and Community-Level Interaction Insights into Carbon Utilization and Element Cycling Functions of Hydrothermarchaeota in Hydrothermal Sediment.</title>
        <authorList>
            <person name="Zhou Z."/>
            <person name="Liu Y."/>
            <person name="Xu W."/>
            <person name="Pan J."/>
            <person name="Luo Z.H."/>
            <person name="Li M."/>
        </authorList>
    </citation>
    <scope>NUCLEOTIDE SEQUENCE [LARGE SCALE GENOMIC DNA]</scope>
    <source>
        <strain evidence="17">HyVt-92</strain>
    </source>
</reference>
<feature type="domain" description="Ribonucleotide reductase large subunit C-terminal" evidence="15">
    <location>
        <begin position="94"/>
        <end position="409"/>
    </location>
</feature>
<accession>A0A7V5I0I7</accession>
<evidence type="ECO:0000259" key="16">
    <source>
        <dbReference type="Pfam" id="PF12637"/>
    </source>
</evidence>
<sequence length="752" mass="83327">MSRKSEKSNLSENALTVLKKRYLRKDKEGNIVETPEQMFKRVASNIASADGKYGEDKDGVKRTEEKFYRLMASLEFLPNSPTLMNAGTPLQQLSACFVLPVDDSIESIYEAIKYSALIHKSGGGTGFSFSRIRPKGSPVGTTSGVASGPVSFMKVFDASTEAIKQGGRRRGANMGILDVSHPDIMEFITCKEKEGEVRNFNISVAVTDNFMEAAQKGEDYELVDPRTGEVTGRLNAAEVLDKIAEMAWKNGEPGLIFIDRINQFNPTPHIGKIEATNPCGEQPLLPYESCNLGSINLSKMVKEGKVDWEKLKSVVHTAVHFLDNVIDANKYPLPQIEKNTKENRKIGLGVMGFADMLVKLNIPYNSKKALNLAEKVMNFIQEESKKASAELAKKRGTFPNFKGSIWDKKGIKVRNATTTTIAPTGSISMIADCSSGIEPIFSLVYYKHVLEGEKLLYINSEFEKVAREKGFYSRKLMEKIAENKGSCQNIAEIPEEIKKVFVTALDISYQDHVKMQAVFQKYTDNAVSKTINMPDHTTKSEVKDAFLLAWKLGCKGITIYRDKSRKEQVLNAGKKEEKALAPRPRPKVTYGMTREIRTGCGDLYVTITEDEKGEPFEVFAQLGKSGGCAASQTEAIGRLASLALRSGIPWSLVVKQLKGISCDRPWGLGKNKILSCADAVGKAIEMYIEEKIRTDFFPEGKKTPSRRIISEEKPEKSLKKRKIGACPECGSSTIEYEGGCFVCKSCGYSECE</sequence>
<dbReference type="FunFam" id="3.20.70.20:FF:000018">
    <property type="entry name" value="Vitamin B12-dependent ribonucleotide reductase"/>
    <property type="match status" value="1"/>
</dbReference>
<keyword evidence="7 13" id="KW-0560">Oxidoreductase</keyword>
<organism evidence="17">
    <name type="scientific">Aerophobetes bacterium</name>
    <dbReference type="NCBI Taxonomy" id="2030807"/>
    <lineage>
        <taxon>Bacteria</taxon>
        <taxon>Candidatus Aerophobota</taxon>
    </lineage>
</organism>
<dbReference type="PANTHER" id="PTHR43371">
    <property type="entry name" value="VITAMIN B12-DEPENDENT RIBONUCLEOTIDE REDUCTASE"/>
    <property type="match status" value="1"/>
</dbReference>
<evidence type="ECO:0000256" key="3">
    <source>
        <dbReference type="ARBA" id="ARBA00022628"/>
    </source>
</evidence>
<dbReference type="Proteomes" id="UP000886070">
    <property type="component" value="Unassembled WGS sequence"/>
</dbReference>
<dbReference type="AlphaFoldDB" id="A0A7V5I0I7"/>
<dbReference type="NCBIfam" id="NF006417">
    <property type="entry name" value="PRK08665.1"/>
    <property type="match status" value="1"/>
</dbReference>
<dbReference type="InterPro" id="IPR050862">
    <property type="entry name" value="RdRp_reductase_class-2"/>
</dbReference>
<dbReference type="SUPFAM" id="SSF48168">
    <property type="entry name" value="R1 subunit of ribonucleotide reductase, N-terminal domain"/>
    <property type="match status" value="1"/>
</dbReference>
<keyword evidence="4 13" id="KW-0237">DNA synthesis</keyword>
<dbReference type="Pfam" id="PF00317">
    <property type="entry name" value="Ribonuc_red_lgN"/>
    <property type="match status" value="1"/>
</dbReference>
<comment type="catalytic activity">
    <reaction evidence="12 13">
        <text>a 2'-deoxyribonucleoside 5'-diphosphate + [thioredoxin]-disulfide + H2O = a ribonucleoside 5'-diphosphate + [thioredoxin]-dithiol</text>
        <dbReference type="Rhea" id="RHEA:23252"/>
        <dbReference type="Rhea" id="RHEA-COMP:10698"/>
        <dbReference type="Rhea" id="RHEA-COMP:10700"/>
        <dbReference type="ChEBI" id="CHEBI:15377"/>
        <dbReference type="ChEBI" id="CHEBI:29950"/>
        <dbReference type="ChEBI" id="CHEBI:50058"/>
        <dbReference type="ChEBI" id="CHEBI:57930"/>
        <dbReference type="ChEBI" id="CHEBI:73316"/>
        <dbReference type="EC" id="1.17.4.1"/>
    </reaction>
</comment>
<dbReference type="UniPathway" id="UPA00326"/>
<keyword evidence="9" id="KW-1015">Disulfide bond</keyword>
<feature type="domain" description="Ribonucleotide reductase large subunit N-terminal" evidence="14">
    <location>
        <begin position="9"/>
        <end position="90"/>
    </location>
</feature>
<keyword evidence="10 13" id="KW-0170">Cobalt</keyword>
<dbReference type="SUPFAM" id="SSF51998">
    <property type="entry name" value="PFL-like glycyl radical enzymes"/>
    <property type="match status" value="1"/>
</dbReference>
<evidence type="ECO:0000256" key="2">
    <source>
        <dbReference type="ARBA" id="ARBA00007405"/>
    </source>
</evidence>
<dbReference type="PANTHER" id="PTHR43371:SF1">
    <property type="entry name" value="RIBONUCLEOSIDE-DIPHOSPHATE REDUCTASE"/>
    <property type="match status" value="1"/>
</dbReference>
<dbReference type="GO" id="GO:0005524">
    <property type="term" value="F:ATP binding"/>
    <property type="evidence" value="ECO:0007669"/>
    <property type="project" value="UniProtKB-KW"/>
</dbReference>
<dbReference type="NCBIfam" id="TIGR02504">
    <property type="entry name" value="NrdJ_Z"/>
    <property type="match status" value="1"/>
</dbReference>
<evidence type="ECO:0000256" key="5">
    <source>
        <dbReference type="ARBA" id="ARBA00022741"/>
    </source>
</evidence>
<evidence type="ECO:0000256" key="10">
    <source>
        <dbReference type="ARBA" id="ARBA00023285"/>
    </source>
</evidence>
<feature type="domain" description="Ribonucleotide reductase large subunit C-terminal" evidence="15">
    <location>
        <begin position="413"/>
        <end position="560"/>
    </location>
</feature>
<evidence type="ECO:0000256" key="8">
    <source>
        <dbReference type="ARBA" id="ARBA00023116"/>
    </source>
</evidence>
<dbReference type="InterPro" id="IPR008926">
    <property type="entry name" value="RNR_R1-su_N"/>
</dbReference>
<keyword evidence="8" id="KW-0215">Deoxyribonucleotide synthesis</keyword>